<dbReference type="NCBIfam" id="TIGR02795">
    <property type="entry name" value="tol_pal_ybgF"/>
    <property type="match status" value="1"/>
</dbReference>
<dbReference type="InterPro" id="IPR039565">
    <property type="entry name" value="BamD-like"/>
</dbReference>
<keyword evidence="5" id="KW-1185">Reference proteome</keyword>
<protein>
    <submittedName>
        <fullName evidence="4">Tetratricopeptide domain protein</fullName>
    </submittedName>
</protein>
<evidence type="ECO:0000256" key="1">
    <source>
        <dbReference type="ARBA" id="ARBA00022729"/>
    </source>
</evidence>
<feature type="domain" description="Outer membrane lipoprotein BamD-like" evidence="3">
    <location>
        <begin position="116"/>
        <end position="237"/>
    </location>
</feature>
<evidence type="ECO:0000313" key="5">
    <source>
        <dbReference type="Proteomes" id="UP000006695"/>
    </source>
</evidence>
<dbReference type="Gene3D" id="1.25.40.10">
    <property type="entry name" value="Tetratricopeptide repeat domain"/>
    <property type="match status" value="1"/>
</dbReference>
<gene>
    <name evidence="4" type="ordered locus">Gura_3692</name>
</gene>
<dbReference type="AlphaFoldDB" id="A5G7S7"/>
<reference evidence="4 5" key="1">
    <citation type="submission" date="2007-05" db="EMBL/GenBank/DDBJ databases">
        <title>Complete sequence of Geobacter uraniireducens Rf4.</title>
        <authorList>
            <consortium name="US DOE Joint Genome Institute"/>
            <person name="Copeland A."/>
            <person name="Lucas S."/>
            <person name="Lapidus A."/>
            <person name="Barry K."/>
            <person name="Detter J.C."/>
            <person name="Glavina del Rio T."/>
            <person name="Hammon N."/>
            <person name="Israni S."/>
            <person name="Dalin E."/>
            <person name="Tice H."/>
            <person name="Pitluck S."/>
            <person name="Chertkov O."/>
            <person name="Brettin T."/>
            <person name="Bruce D."/>
            <person name="Han C."/>
            <person name="Schmutz J."/>
            <person name="Larimer F."/>
            <person name="Land M."/>
            <person name="Hauser L."/>
            <person name="Kyrpides N."/>
            <person name="Mikhailova N."/>
            <person name="Shelobolina E."/>
            <person name="Aklujkar M."/>
            <person name="Lovley D."/>
            <person name="Richardson P."/>
        </authorList>
    </citation>
    <scope>NUCLEOTIDE SEQUENCE [LARGE SCALE GENOMIC DNA]</scope>
    <source>
        <strain evidence="5">ATCC BAA-1134 / JCM 13001 / Rf4</strain>
    </source>
</reference>
<organism evidence="4 5">
    <name type="scientific">Geotalea uraniireducens (strain Rf4)</name>
    <name type="common">Geobacter uraniireducens</name>
    <dbReference type="NCBI Taxonomy" id="351605"/>
    <lineage>
        <taxon>Bacteria</taxon>
        <taxon>Pseudomonadati</taxon>
        <taxon>Thermodesulfobacteriota</taxon>
        <taxon>Desulfuromonadia</taxon>
        <taxon>Geobacterales</taxon>
        <taxon>Geobacteraceae</taxon>
        <taxon>Geotalea</taxon>
    </lineage>
</organism>
<dbReference type="InterPro" id="IPR034706">
    <property type="entry name" value="CpoB"/>
</dbReference>
<dbReference type="GO" id="GO:0051301">
    <property type="term" value="P:cell division"/>
    <property type="evidence" value="ECO:0007669"/>
    <property type="project" value="InterPro"/>
</dbReference>
<dbReference type="EMBL" id="CP000698">
    <property type="protein sequence ID" value="ABQ27845.1"/>
    <property type="molecule type" value="Genomic_DNA"/>
</dbReference>
<dbReference type="STRING" id="351605.Gura_3692"/>
<dbReference type="HOGENOM" id="CLU_044315_1_0_7"/>
<sequence>MRLLYGLIIGVFSFLAVGCGNNDLVVKKQAEMEARLEQLAQANVATNAHLTDLTNDIRTLQIQLSATSADVEALKPSYKEFKASIELIYQKLAPPPPAETAKIEVVNKEAAPSDNDSAPQDAYIKAFGLFSANNYSGAIEAFEAFVKSYPDSEYAGNAVYWVGECYYTQHNYSKALESFSKVVVDYPKGNKVPDAMLKIGYSLISMNEPLKARAELQSLVGKYPKSPAAAKARERLGRL</sequence>
<dbReference type="InterPro" id="IPR014162">
    <property type="entry name" value="CpoB_C"/>
</dbReference>
<keyword evidence="1" id="KW-0732">Signal</keyword>
<dbReference type="Proteomes" id="UP000006695">
    <property type="component" value="Chromosome"/>
</dbReference>
<proteinExistence type="inferred from homology"/>
<dbReference type="InterPro" id="IPR011990">
    <property type="entry name" value="TPR-like_helical_dom_sf"/>
</dbReference>
<dbReference type="PROSITE" id="PS51257">
    <property type="entry name" value="PROKAR_LIPOPROTEIN"/>
    <property type="match status" value="1"/>
</dbReference>
<dbReference type="OrthoDB" id="9781271at2"/>
<evidence type="ECO:0000256" key="2">
    <source>
        <dbReference type="PROSITE-ProRule" id="PRU00339"/>
    </source>
</evidence>
<keyword evidence="2" id="KW-0802">TPR repeat</keyword>
<evidence type="ECO:0000313" key="4">
    <source>
        <dbReference type="EMBL" id="ABQ27845.1"/>
    </source>
</evidence>
<dbReference type="RefSeq" id="WP_011940498.1">
    <property type="nucleotide sequence ID" value="NC_009483.1"/>
</dbReference>
<dbReference type="PROSITE" id="PS50005">
    <property type="entry name" value="TPR"/>
    <property type="match status" value="1"/>
</dbReference>
<dbReference type="Pfam" id="PF13525">
    <property type="entry name" value="YfiO"/>
    <property type="match status" value="1"/>
</dbReference>
<evidence type="ECO:0000259" key="3">
    <source>
        <dbReference type="Pfam" id="PF13525"/>
    </source>
</evidence>
<dbReference type="SUPFAM" id="SSF48452">
    <property type="entry name" value="TPR-like"/>
    <property type="match status" value="1"/>
</dbReference>
<feature type="repeat" description="TPR" evidence="2">
    <location>
        <begin position="156"/>
        <end position="189"/>
    </location>
</feature>
<dbReference type="KEGG" id="gur:Gura_3692"/>
<dbReference type="InterPro" id="IPR019734">
    <property type="entry name" value="TPR_rpt"/>
</dbReference>
<accession>A5G7S7</accession>
<name>A5G7S7_GEOUR</name>
<dbReference type="HAMAP" id="MF_02066">
    <property type="entry name" value="CpoB"/>
    <property type="match status" value="1"/>
</dbReference>